<gene>
    <name evidence="2" type="ORF">D623_10031924</name>
</gene>
<proteinExistence type="predicted"/>
<reference evidence="2 3" key="1">
    <citation type="journal article" date="2013" name="Nat. Commun.">
        <title>Genome analysis reveals insights into physiology and longevity of the Brandt's bat Myotis brandtii.</title>
        <authorList>
            <person name="Seim I."/>
            <person name="Fang X."/>
            <person name="Xiong Z."/>
            <person name="Lobanov A.V."/>
            <person name="Huang Z."/>
            <person name="Ma S."/>
            <person name="Feng Y."/>
            <person name="Turanov A.A."/>
            <person name="Zhu Y."/>
            <person name="Lenz T.L."/>
            <person name="Gerashchenko M.V."/>
            <person name="Fan D."/>
            <person name="Hee Yim S."/>
            <person name="Yao X."/>
            <person name="Jordan D."/>
            <person name="Xiong Y."/>
            <person name="Ma Y."/>
            <person name="Lyapunov A.N."/>
            <person name="Chen G."/>
            <person name="Kulakova O.I."/>
            <person name="Sun Y."/>
            <person name="Lee S.G."/>
            <person name="Bronson R.T."/>
            <person name="Moskalev A.A."/>
            <person name="Sunyaev S.R."/>
            <person name="Zhang G."/>
            <person name="Krogh A."/>
            <person name="Wang J."/>
            <person name="Gladyshev V.N."/>
        </authorList>
    </citation>
    <scope>NUCLEOTIDE SEQUENCE [LARGE SCALE GENOMIC DNA]</scope>
</reference>
<sequence length="94" mass="10036">MARKVSSVLALFREAGWPGSCAALHSQSPGTELLEGNVPLHSKGAFSLLHPQPRRRETGSSGFDKRKKESGDPEPPPDFRPLILASRSSALSGS</sequence>
<dbReference type="Proteomes" id="UP000052978">
    <property type="component" value="Unassembled WGS sequence"/>
</dbReference>
<feature type="region of interest" description="Disordered" evidence="1">
    <location>
        <begin position="44"/>
        <end position="94"/>
    </location>
</feature>
<evidence type="ECO:0000256" key="1">
    <source>
        <dbReference type="SAM" id="MobiDB-lite"/>
    </source>
</evidence>
<feature type="compositionally biased region" description="Basic and acidic residues" evidence="1">
    <location>
        <begin position="54"/>
        <end position="71"/>
    </location>
</feature>
<name>S7MVM7_MYOBR</name>
<protein>
    <submittedName>
        <fullName evidence="2">Uncharacterized protein</fullName>
    </submittedName>
</protein>
<dbReference type="EMBL" id="KE162497">
    <property type="protein sequence ID" value="EPQ08559.1"/>
    <property type="molecule type" value="Genomic_DNA"/>
</dbReference>
<keyword evidence="3" id="KW-1185">Reference proteome</keyword>
<dbReference type="AlphaFoldDB" id="S7MVM7"/>
<organism evidence="2 3">
    <name type="scientific">Myotis brandtii</name>
    <name type="common">Brandt's bat</name>
    <dbReference type="NCBI Taxonomy" id="109478"/>
    <lineage>
        <taxon>Eukaryota</taxon>
        <taxon>Metazoa</taxon>
        <taxon>Chordata</taxon>
        <taxon>Craniata</taxon>
        <taxon>Vertebrata</taxon>
        <taxon>Euteleostomi</taxon>
        <taxon>Mammalia</taxon>
        <taxon>Eutheria</taxon>
        <taxon>Laurasiatheria</taxon>
        <taxon>Chiroptera</taxon>
        <taxon>Yangochiroptera</taxon>
        <taxon>Vespertilionidae</taxon>
        <taxon>Myotis</taxon>
    </lineage>
</organism>
<evidence type="ECO:0000313" key="3">
    <source>
        <dbReference type="Proteomes" id="UP000052978"/>
    </source>
</evidence>
<evidence type="ECO:0000313" key="2">
    <source>
        <dbReference type="EMBL" id="EPQ08559.1"/>
    </source>
</evidence>
<accession>S7MVM7</accession>